<proteinExistence type="predicted"/>
<name>A0A248LLI9_9NEIS</name>
<feature type="region of interest" description="Disordered" evidence="1">
    <location>
        <begin position="46"/>
        <end position="72"/>
    </location>
</feature>
<sequence>MPSPQMIERVALVYKEYAIMFEPLAILRVLTPVCGYAPADIAISYGTSRPATPPQLTSTDPVPIRGVGEKTL</sequence>
<dbReference type="AlphaFoldDB" id="A0A248LLI9"/>
<accession>A0A248LLI9</accession>
<reference evidence="3" key="1">
    <citation type="submission" date="2017-06" db="EMBL/GenBank/DDBJ databases">
        <title>Whole genome sequence of Laribacter hongkongensis LHGZ1.</title>
        <authorList>
            <person name="Chen D."/>
            <person name="Wu H."/>
            <person name="Chen J."/>
        </authorList>
    </citation>
    <scope>NUCLEOTIDE SEQUENCE [LARGE SCALE GENOMIC DNA]</scope>
    <source>
        <strain evidence="3">LHGZ1</strain>
    </source>
</reference>
<evidence type="ECO:0000313" key="2">
    <source>
        <dbReference type="EMBL" id="ASJ25425.1"/>
    </source>
</evidence>
<evidence type="ECO:0000256" key="1">
    <source>
        <dbReference type="SAM" id="MobiDB-lite"/>
    </source>
</evidence>
<feature type="compositionally biased region" description="Polar residues" evidence="1">
    <location>
        <begin position="46"/>
        <end position="60"/>
    </location>
</feature>
<organism evidence="2 3">
    <name type="scientific">Laribacter hongkongensis</name>
    <dbReference type="NCBI Taxonomy" id="168471"/>
    <lineage>
        <taxon>Bacteria</taxon>
        <taxon>Pseudomonadati</taxon>
        <taxon>Pseudomonadota</taxon>
        <taxon>Betaproteobacteria</taxon>
        <taxon>Neisseriales</taxon>
        <taxon>Aquaspirillaceae</taxon>
        <taxon>Laribacter</taxon>
    </lineage>
</organism>
<evidence type="ECO:0000313" key="3">
    <source>
        <dbReference type="Proteomes" id="UP000197424"/>
    </source>
</evidence>
<dbReference type="EMBL" id="CP022115">
    <property type="protein sequence ID" value="ASJ25425.1"/>
    <property type="molecule type" value="Genomic_DNA"/>
</dbReference>
<dbReference type="Proteomes" id="UP000197424">
    <property type="component" value="Chromosome"/>
</dbReference>
<gene>
    <name evidence="2" type="ORF">LHGZ1_2594</name>
</gene>
<protein>
    <submittedName>
        <fullName evidence="2">Uncharacterized protein</fullName>
    </submittedName>
</protein>